<evidence type="ECO:0000313" key="3">
    <source>
        <dbReference type="EMBL" id="KAK3093413.1"/>
    </source>
</evidence>
<evidence type="ECO:0000313" key="4">
    <source>
        <dbReference type="Proteomes" id="UP001186944"/>
    </source>
</evidence>
<gene>
    <name evidence="3" type="ORF">FSP39_015328</name>
</gene>
<keyword evidence="1" id="KW-0238">DNA-binding</keyword>
<evidence type="ECO:0000256" key="1">
    <source>
        <dbReference type="ARBA" id="ARBA00023125"/>
    </source>
</evidence>
<dbReference type="InterPro" id="IPR044068">
    <property type="entry name" value="CB"/>
</dbReference>
<accession>A0AA89BWJ5</accession>
<dbReference type="InterPro" id="IPR010998">
    <property type="entry name" value="Integrase_recombinase_N"/>
</dbReference>
<evidence type="ECO:0000259" key="2">
    <source>
        <dbReference type="PROSITE" id="PS51900"/>
    </source>
</evidence>
<dbReference type="EMBL" id="VSWD01000009">
    <property type="protein sequence ID" value="KAK3093413.1"/>
    <property type="molecule type" value="Genomic_DNA"/>
</dbReference>
<protein>
    <recommendedName>
        <fullName evidence="2">Core-binding (CB) domain-containing protein</fullName>
    </recommendedName>
</protein>
<feature type="domain" description="Core-binding (CB)" evidence="2">
    <location>
        <begin position="98"/>
        <end position="173"/>
    </location>
</feature>
<dbReference type="PANTHER" id="PTHR35617">
    <property type="entry name" value="PHAGE_INTEGRASE DOMAIN-CONTAINING PROTEIN"/>
    <property type="match status" value="1"/>
</dbReference>
<dbReference type="Gene3D" id="3.60.15.10">
    <property type="entry name" value="Ribonuclease Z/Hydroxyacylglutathione hydrolase-like"/>
    <property type="match status" value="1"/>
</dbReference>
<name>A0AA89BWJ5_PINIB</name>
<dbReference type="GO" id="GO:0003677">
    <property type="term" value="F:DNA binding"/>
    <property type="evidence" value="ECO:0007669"/>
    <property type="project" value="UniProtKB-KW"/>
</dbReference>
<dbReference type="PROSITE" id="PS51900">
    <property type="entry name" value="CB"/>
    <property type="match status" value="1"/>
</dbReference>
<dbReference type="InterPro" id="IPR001279">
    <property type="entry name" value="Metallo-B-lactamas"/>
</dbReference>
<dbReference type="Proteomes" id="UP001186944">
    <property type="component" value="Unassembled WGS sequence"/>
</dbReference>
<dbReference type="Pfam" id="PF00753">
    <property type="entry name" value="Lactamase_B"/>
    <property type="match status" value="1"/>
</dbReference>
<dbReference type="Gene3D" id="1.10.150.130">
    <property type="match status" value="1"/>
</dbReference>
<dbReference type="PANTHER" id="PTHR35617:SF3">
    <property type="entry name" value="CORE-BINDING (CB) DOMAIN-CONTAINING PROTEIN"/>
    <property type="match status" value="1"/>
</dbReference>
<proteinExistence type="predicted"/>
<reference evidence="3" key="1">
    <citation type="submission" date="2019-08" db="EMBL/GenBank/DDBJ databases">
        <title>The improved chromosome-level genome for the pearl oyster Pinctada fucata martensii using PacBio sequencing and Hi-C.</title>
        <authorList>
            <person name="Zheng Z."/>
        </authorList>
    </citation>
    <scope>NUCLEOTIDE SEQUENCE</scope>
    <source>
        <strain evidence="3">ZZ-2019</strain>
        <tissue evidence="3">Adductor muscle</tissue>
    </source>
</reference>
<sequence>MGKHVCICLPPNLSNSESPRTYEQVSLPGDSNSTTLAKTSLVYKDSRTSDRFSNQTSSNIESITPAKINDKSSKSTNFQSDSLASLNRQFEKRGFSKQTRDLLCASWREGTQKDYISKFKRYSSWCSSKQIDPYTANLTQVAEFLTSLYTSGLQYRTIAGYRSMLSSIIDSVDGRPVGQHPYVVRLLKGIFNSRPPVSKLLPEWDLPRVLKMLEKLPFEPIKKAKLKHVTMKTVFLIAITIFRRCSDLQSLRIGDGSVSVQKKGVTFIRHGLAKQDRPSHFGTKVFVPSFAENKLLDPKRALFYYLRFGSKTRHLLLHSKTNPSYHRAILQYYAGLNLLNESLFPELLPGISESSYYSTSDLSSQVVHAENGMMYQLQPFTTQNETSSILLDCGPGVTAQLYQFYGSEFYGALTKIKALFISHGHHDHFRGLYTFLEERKKAYEKIGKEYEKLFVLTHHYLISRGHLESELAGFAVDDLYRKNNQESYSLVRDFWFVIEEPGALRNLHQMKIDQQIKDFQSEGGVFSRQLQKSLSPYNPLKCTYIHER</sequence>
<comment type="caution">
    <text evidence="3">The sequence shown here is derived from an EMBL/GenBank/DDBJ whole genome shotgun (WGS) entry which is preliminary data.</text>
</comment>
<organism evidence="3 4">
    <name type="scientific">Pinctada imbricata</name>
    <name type="common">Atlantic pearl-oyster</name>
    <name type="synonym">Pinctada martensii</name>
    <dbReference type="NCBI Taxonomy" id="66713"/>
    <lineage>
        <taxon>Eukaryota</taxon>
        <taxon>Metazoa</taxon>
        <taxon>Spiralia</taxon>
        <taxon>Lophotrochozoa</taxon>
        <taxon>Mollusca</taxon>
        <taxon>Bivalvia</taxon>
        <taxon>Autobranchia</taxon>
        <taxon>Pteriomorphia</taxon>
        <taxon>Pterioida</taxon>
        <taxon>Pterioidea</taxon>
        <taxon>Pteriidae</taxon>
        <taxon>Pinctada</taxon>
    </lineage>
</organism>
<dbReference type="AlphaFoldDB" id="A0AA89BWJ5"/>
<dbReference type="InterPro" id="IPR036866">
    <property type="entry name" value="RibonucZ/Hydroxyglut_hydro"/>
</dbReference>
<dbReference type="SUPFAM" id="SSF56281">
    <property type="entry name" value="Metallo-hydrolase/oxidoreductase"/>
    <property type="match status" value="1"/>
</dbReference>
<keyword evidence="4" id="KW-1185">Reference proteome</keyword>
<dbReference type="SUPFAM" id="SSF47823">
    <property type="entry name" value="lambda integrase-like, N-terminal domain"/>
    <property type="match status" value="1"/>
</dbReference>